<keyword evidence="6" id="KW-1185">Reference proteome</keyword>
<evidence type="ECO:0000256" key="1">
    <source>
        <dbReference type="ARBA" id="ARBA00013056"/>
    </source>
</evidence>
<dbReference type="EC" id="3.1.1.96" evidence="1"/>
<proteinExistence type="predicted"/>
<evidence type="ECO:0000256" key="2">
    <source>
        <dbReference type="ARBA" id="ARBA00047676"/>
    </source>
</evidence>
<accession>A0AAW0NWP1</accession>
<sequence>MTSDHSRQELVYKALLKNSHMSRTKLALQHLSLQKEKSEIQMVNPNTMTYQHEEQRVEVSHTEEIQDSDTTQQQVRRRKYSDTTQQQVRRRKYSEHTTTGQEKEYSDTTNNRSGEENTLTQHNSRRAHSGPHTAVGGPLKRKSFPDEEIPKRKLQSLETDLVQSSKHVSTTESPKEQLEQRDKSERPLEARVVVQQCSSAKVKPEPEWTERSRSTHRSIGEGLVVYVCFFEGATDETTQRIVSCLFFSFAILTPPLLSSLHPFPFSFCLCLFSLSLSLSSLSPSSLPLSADSVMNTRFFRASFRRQLLSVLDLPGAVLLVPQESLGYEPGPRRSMQSRGVSEAWLGKRLFSSLVQHCSELLRAKGTEGAPWSMGCTGRGRR</sequence>
<gene>
    <name evidence="5" type="ORF">WMY93_016554</name>
</gene>
<comment type="catalytic activity">
    <reaction evidence="3">
        <text>a D-aminoacyl-tRNA + H2O = a tRNA + a D-alpha-amino acid + H(+)</text>
        <dbReference type="Rhea" id="RHEA:13953"/>
        <dbReference type="Rhea" id="RHEA-COMP:10123"/>
        <dbReference type="Rhea" id="RHEA-COMP:10124"/>
        <dbReference type="ChEBI" id="CHEBI:15377"/>
        <dbReference type="ChEBI" id="CHEBI:15378"/>
        <dbReference type="ChEBI" id="CHEBI:59871"/>
        <dbReference type="ChEBI" id="CHEBI:78442"/>
        <dbReference type="ChEBI" id="CHEBI:79333"/>
        <dbReference type="EC" id="3.1.1.96"/>
    </reaction>
</comment>
<evidence type="ECO:0000313" key="6">
    <source>
        <dbReference type="Proteomes" id="UP001460270"/>
    </source>
</evidence>
<feature type="region of interest" description="Disordered" evidence="4">
    <location>
        <begin position="58"/>
        <end position="186"/>
    </location>
</feature>
<dbReference type="Gene3D" id="3.50.80.10">
    <property type="entry name" value="D-tyrosyl-tRNA(Tyr) deacylase"/>
    <property type="match status" value="2"/>
</dbReference>
<evidence type="ECO:0000313" key="5">
    <source>
        <dbReference type="EMBL" id="KAK7903947.1"/>
    </source>
</evidence>
<name>A0AAW0NWP1_9GOBI</name>
<feature type="compositionally biased region" description="Polar residues" evidence="4">
    <location>
        <begin position="156"/>
        <end position="172"/>
    </location>
</feature>
<feature type="compositionally biased region" description="Polar residues" evidence="4">
    <location>
        <begin position="107"/>
        <end position="122"/>
    </location>
</feature>
<evidence type="ECO:0000256" key="4">
    <source>
        <dbReference type="SAM" id="MobiDB-lite"/>
    </source>
</evidence>
<reference evidence="6" key="1">
    <citation type="submission" date="2024-04" db="EMBL/GenBank/DDBJ databases">
        <title>Salinicola lusitanus LLJ914,a marine bacterium isolated from the Okinawa Trough.</title>
        <authorList>
            <person name="Li J."/>
        </authorList>
    </citation>
    <scope>NUCLEOTIDE SEQUENCE [LARGE SCALE GENOMIC DNA]</scope>
</reference>
<feature type="compositionally biased region" description="Basic and acidic residues" evidence="4">
    <location>
        <begin position="173"/>
        <end position="186"/>
    </location>
</feature>
<comment type="catalytic activity">
    <reaction evidence="2">
        <text>glycyl-tRNA(Ala) + H2O = tRNA(Ala) + glycine + H(+)</text>
        <dbReference type="Rhea" id="RHEA:53744"/>
        <dbReference type="Rhea" id="RHEA-COMP:9657"/>
        <dbReference type="Rhea" id="RHEA-COMP:13640"/>
        <dbReference type="ChEBI" id="CHEBI:15377"/>
        <dbReference type="ChEBI" id="CHEBI:15378"/>
        <dbReference type="ChEBI" id="CHEBI:57305"/>
        <dbReference type="ChEBI" id="CHEBI:78442"/>
        <dbReference type="ChEBI" id="CHEBI:78522"/>
        <dbReference type="EC" id="3.1.1.96"/>
    </reaction>
</comment>
<dbReference type="SUPFAM" id="SSF69500">
    <property type="entry name" value="DTD-like"/>
    <property type="match status" value="2"/>
</dbReference>
<evidence type="ECO:0000256" key="3">
    <source>
        <dbReference type="ARBA" id="ARBA00048018"/>
    </source>
</evidence>
<comment type="caution">
    <text evidence="5">The sequence shown here is derived from an EMBL/GenBank/DDBJ whole genome shotgun (WGS) entry which is preliminary data.</text>
</comment>
<dbReference type="EMBL" id="JBBPFD010000012">
    <property type="protein sequence ID" value="KAK7903947.1"/>
    <property type="molecule type" value="Genomic_DNA"/>
</dbReference>
<organism evidence="5 6">
    <name type="scientific">Mugilogobius chulae</name>
    <name type="common">yellowstripe goby</name>
    <dbReference type="NCBI Taxonomy" id="88201"/>
    <lineage>
        <taxon>Eukaryota</taxon>
        <taxon>Metazoa</taxon>
        <taxon>Chordata</taxon>
        <taxon>Craniata</taxon>
        <taxon>Vertebrata</taxon>
        <taxon>Euteleostomi</taxon>
        <taxon>Actinopterygii</taxon>
        <taxon>Neopterygii</taxon>
        <taxon>Teleostei</taxon>
        <taxon>Neoteleostei</taxon>
        <taxon>Acanthomorphata</taxon>
        <taxon>Gobiaria</taxon>
        <taxon>Gobiiformes</taxon>
        <taxon>Gobioidei</taxon>
        <taxon>Gobiidae</taxon>
        <taxon>Gobionellinae</taxon>
        <taxon>Mugilogobius</taxon>
    </lineage>
</organism>
<dbReference type="Proteomes" id="UP001460270">
    <property type="component" value="Unassembled WGS sequence"/>
</dbReference>
<dbReference type="InterPro" id="IPR023509">
    <property type="entry name" value="DTD-like_sf"/>
</dbReference>
<protein>
    <recommendedName>
        <fullName evidence="1">D-aminoacyl-tRNA deacylase</fullName>
        <ecNumber evidence="1">3.1.1.96</ecNumber>
    </recommendedName>
</protein>
<dbReference type="AlphaFoldDB" id="A0AAW0NWP1"/>
<dbReference type="GO" id="GO:0051499">
    <property type="term" value="F:D-aminoacyl-tRNA deacylase activity"/>
    <property type="evidence" value="ECO:0007669"/>
    <property type="project" value="UniProtKB-EC"/>
</dbReference>